<comment type="similarity">
    <text evidence="3">Belongs to the GRAS family.</text>
</comment>
<reference evidence="4" key="1">
    <citation type="journal article" date="2018" name="DNA Res.">
        <title>Multiple hybrid de novo genome assembly of finger millet, an orphan allotetraploid crop.</title>
        <authorList>
            <person name="Hatakeyama M."/>
            <person name="Aluri S."/>
            <person name="Balachadran M.T."/>
            <person name="Sivarajan S.R."/>
            <person name="Patrignani A."/>
            <person name="Gruter S."/>
            <person name="Poveda L."/>
            <person name="Shimizu-Inatsugi R."/>
            <person name="Baeten J."/>
            <person name="Francoijs K.J."/>
            <person name="Nataraja K.N."/>
            <person name="Reddy Y.A.N."/>
            <person name="Phadnis S."/>
            <person name="Ravikumar R.L."/>
            <person name="Schlapbach R."/>
            <person name="Sreeman S.M."/>
            <person name="Shimizu K.K."/>
        </authorList>
    </citation>
    <scope>NUCLEOTIDE SEQUENCE</scope>
</reference>
<dbReference type="Pfam" id="PF03514">
    <property type="entry name" value="GRAS"/>
    <property type="match status" value="1"/>
</dbReference>
<evidence type="ECO:0000313" key="5">
    <source>
        <dbReference type="Proteomes" id="UP001054889"/>
    </source>
</evidence>
<keyword evidence="1" id="KW-0805">Transcription regulation</keyword>
<dbReference type="InterPro" id="IPR005202">
    <property type="entry name" value="TF_GRAS"/>
</dbReference>
<accession>A0AAV5F0S4</accession>
<feature type="region of interest" description="Leucine repeat II (LRII)" evidence="3">
    <location>
        <begin position="204"/>
        <end position="236"/>
    </location>
</feature>
<dbReference type="Proteomes" id="UP001054889">
    <property type="component" value="Unassembled WGS sequence"/>
</dbReference>
<proteinExistence type="inferred from homology"/>
<evidence type="ECO:0000256" key="3">
    <source>
        <dbReference type="PROSITE-ProRule" id="PRU01191"/>
    </source>
</evidence>
<dbReference type="AlphaFoldDB" id="A0AAV5F0S4"/>
<evidence type="ECO:0000256" key="2">
    <source>
        <dbReference type="ARBA" id="ARBA00023163"/>
    </source>
</evidence>
<keyword evidence="2" id="KW-0804">Transcription</keyword>
<protein>
    <submittedName>
        <fullName evidence="4">Uncharacterized protein</fullName>
    </submittedName>
</protein>
<gene>
    <name evidence="4" type="primary">gb16339</name>
    <name evidence="4" type="ORF">PR202_gb16339</name>
</gene>
<dbReference type="EMBL" id="BQKI01000080">
    <property type="protein sequence ID" value="GJN28237.1"/>
    <property type="molecule type" value="Genomic_DNA"/>
</dbReference>
<evidence type="ECO:0000313" key="4">
    <source>
        <dbReference type="EMBL" id="GJN28237.1"/>
    </source>
</evidence>
<feature type="short sequence motif" description="VHIID" evidence="3">
    <location>
        <begin position="157"/>
        <end position="161"/>
    </location>
</feature>
<sequence>MAIDSSNFHEQYAFDSDVFSNCDERVLARESSSILSPMQENISEENSLSDLLLTGAEAVEVRDTSLASAVLSKLDHLLPDVCENVGNSSFDYLAYHFAQGLRYQISSACSPHYQQESPQSGDMSVRQMIQELSPFVKFAHFTTNQAILDATMVDTVVHVIDFNVAEGIQWSSLMFDLARHGDKSFHLTAVITDDADYNDNTHQTTARHLSEFAESLSLPFLYNSVHIHHTGDLDSFSRNCEKGSVIFSCDTTNLCYKSLSKLQILLIGCVKKLQPKLVVIVEEELVRHGKEASLSHASFLEFFFEALHHFTMVFESLASCLTGDNNRLCLRIVERDMVGPKIHDILGNYGSETLEAPDPKVLEGFMPCELSACNIAQARMLVGLFSRSFDVAHEKGMLQLCWKSRPLISVSVWTPLGKERSL</sequence>
<keyword evidence="5" id="KW-1185">Reference proteome</keyword>
<feature type="region of interest" description="SAW" evidence="3">
    <location>
        <begin position="347"/>
        <end position="414"/>
    </location>
</feature>
<comment type="caution">
    <text evidence="4">The sequence shown here is derived from an EMBL/GenBank/DDBJ whole genome shotgun (WGS) entry which is preliminary data.</text>
</comment>
<comment type="caution">
    <text evidence="3">Lacks conserved residue(s) required for the propagation of feature annotation.</text>
</comment>
<dbReference type="PANTHER" id="PTHR31636">
    <property type="entry name" value="OSJNBA0084A10.13 PROTEIN-RELATED"/>
    <property type="match status" value="1"/>
</dbReference>
<organism evidence="4 5">
    <name type="scientific">Eleusine coracana subsp. coracana</name>
    <dbReference type="NCBI Taxonomy" id="191504"/>
    <lineage>
        <taxon>Eukaryota</taxon>
        <taxon>Viridiplantae</taxon>
        <taxon>Streptophyta</taxon>
        <taxon>Embryophyta</taxon>
        <taxon>Tracheophyta</taxon>
        <taxon>Spermatophyta</taxon>
        <taxon>Magnoliopsida</taxon>
        <taxon>Liliopsida</taxon>
        <taxon>Poales</taxon>
        <taxon>Poaceae</taxon>
        <taxon>PACMAD clade</taxon>
        <taxon>Chloridoideae</taxon>
        <taxon>Cynodonteae</taxon>
        <taxon>Eleusininae</taxon>
        <taxon>Eleusine</taxon>
    </lineage>
</organism>
<evidence type="ECO:0000256" key="1">
    <source>
        <dbReference type="ARBA" id="ARBA00023015"/>
    </source>
</evidence>
<name>A0AAV5F0S4_ELECO</name>
<reference evidence="4" key="2">
    <citation type="submission" date="2021-12" db="EMBL/GenBank/DDBJ databases">
        <title>Resequencing data analysis of finger millet.</title>
        <authorList>
            <person name="Hatakeyama M."/>
            <person name="Aluri S."/>
            <person name="Balachadran M.T."/>
            <person name="Sivarajan S.R."/>
            <person name="Poveda L."/>
            <person name="Shimizu-Inatsugi R."/>
            <person name="Schlapbach R."/>
            <person name="Sreeman S.M."/>
            <person name="Shimizu K.K."/>
        </authorList>
    </citation>
    <scope>NUCLEOTIDE SEQUENCE</scope>
</reference>
<dbReference type="PROSITE" id="PS50985">
    <property type="entry name" value="GRAS"/>
    <property type="match status" value="1"/>
</dbReference>